<dbReference type="GO" id="GO:0004222">
    <property type="term" value="F:metalloendopeptidase activity"/>
    <property type="evidence" value="ECO:0007669"/>
    <property type="project" value="InterPro"/>
</dbReference>
<accession>C7BEU9</accession>
<dbReference type="SUPFAM" id="SSF52540">
    <property type="entry name" value="P-loop containing nucleoside triphosphate hydrolases"/>
    <property type="match status" value="1"/>
</dbReference>
<dbReference type="GO" id="GO:0006508">
    <property type="term" value="P:proteolysis"/>
    <property type="evidence" value="ECO:0007669"/>
    <property type="project" value="InterPro"/>
</dbReference>
<protein>
    <submittedName>
        <fullName evidence="3">Cell division protein</fullName>
    </submittedName>
</protein>
<dbReference type="GO" id="GO:0005524">
    <property type="term" value="F:ATP binding"/>
    <property type="evidence" value="ECO:0007669"/>
    <property type="project" value="InterPro"/>
</dbReference>
<evidence type="ECO:0000256" key="1">
    <source>
        <dbReference type="SAM" id="Phobius"/>
    </source>
</evidence>
<evidence type="ECO:0000313" key="3">
    <source>
        <dbReference type="EMBL" id="ACQ90923.1"/>
    </source>
</evidence>
<dbReference type="Gene3D" id="1.10.8.60">
    <property type="match status" value="1"/>
</dbReference>
<dbReference type="SMART" id="SM00382">
    <property type="entry name" value="AAA"/>
    <property type="match status" value="1"/>
</dbReference>
<reference evidence="3" key="1">
    <citation type="journal article" date="2009" name="Mol. Biol. Evol.">
        <title>The chloroplast genomes of the green algae Pedinomonas minor, Parachlorella kessleri, and Oocystis solitaria reveal a shared ancestry between the Pedinomonadales and Chlorellales.</title>
        <authorList>
            <person name="Turmel M."/>
            <person name="Otis C."/>
            <person name="Lemieux C."/>
        </authorList>
    </citation>
    <scope>NUCLEOTIDE SEQUENCE</scope>
</reference>
<dbReference type="Pfam" id="PF00004">
    <property type="entry name" value="AAA"/>
    <property type="match status" value="2"/>
</dbReference>
<dbReference type="PROSITE" id="PS00674">
    <property type="entry name" value="AAA"/>
    <property type="match status" value="1"/>
</dbReference>
<dbReference type="InterPro" id="IPR003959">
    <property type="entry name" value="ATPase_AAA_core"/>
</dbReference>
<dbReference type="SUPFAM" id="SSF140990">
    <property type="entry name" value="FtsH protease domain-like"/>
    <property type="match status" value="2"/>
</dbReference>
<dbReference type="InterPro" id="IPR027417">
    <property type="entry name" value="P-loop_NTPase"/>
</dbReference>
<keyword evidence="3" id="KW-0132">Cell division</keyword>
<dbReference type="Gene3D" id="3.40.50.300">
    <property type="entry name" value="P-loop containing nucleotide triphosphate hydrolases"/>
    <property type="match status" value="2"/>
</dbReference>
<dbReference type="PANTHER" id="PTHR23076">
    <property type="entry name" value="METALLOPROTEASE M41 FTSH"/>
    <property type="match status" value="1"/>
</dbReference>
<dbReference type="Gene3D" id="1.20.58.760">
    <property type="entry name" value="Peptidase M41"/>
    <property type="match status" value="1"/>
</dbReference>
<keyword evidence="1" id="KW-0472">Membrane</keyword>
<dbReference type="EMBL" id="FJ968741">
    <property type="protein sequence ID" value="ACQ90923.1"/>
    <property type="molecule type" value="Genomic_DNA"/>
</dbReference>
<gene>
    <name evidence="3" type="primary">ftsH</name>
</gene>
<keyword evidence="3" id="KW-0934">Plastid</keyword>
<organism evidence="3">
    <name type="scientific">Parachlorella kessleri</name>
    <name type="common">Green alga</name>
    <name type="synonym">Chlorella kessleri</name>
    <dbReference type="NCBI Taxonomy" id="3074"/>
    <lineage>
        <taxon>Eukaryota</taxon>
        <taxon>Viridiplantae</taxon>
        <taxon>Chlorophyta</taxon>
        <taxon>core chlorophytes</taxon>
        <taxon>Trebouxiophyceae</taxon>
        <taxon>Chlorellales</taxon>
        <taxon>Chlorellaceae</taxon>
        <taxon>Parachlorella</taxon>
    </lineage>
</organism>
<dbReference type="RefSeq" id="YP_003058284.1">
    <property type="nucleotide sequence ID" value="NC_012978.1"/>
</dbReference>
<keyword evidence="1" id="KW-1133">Transmembrane helix</keyword>
<name>C7BEU9_PARKE</name>
<dbReference type="GeneID" id="8207089"/>
<feature type="transmembrane region" description="Helical" evidence="1">
    <location>
        <begin position="41"/>
        <end position="60"/>
    </location>
</feature>
<evidence type="ECO:0000259" key="2">
    <source>
        <dbReference type="SMART" id="SM00382"/>
    </source>
</evidence>
<dbReference type="InterPro" id="IPR003593">
    <property type="entry name" value="AAA+_ATPase"/>
</dbReference>
<dbReference type="GO" id="GO:0051301">
    <property type="term" value="P:cell division"/>
    <property type="evidence" value="ECO:0007669"/>
    <property type="project" value="UniProtKB-KW"/>
</dbReference>
<keyword evidence="1" id="KW-0812">Transmembrane</keyword>
<keyword evidence="3" id="KW-0150">Chloroplast</keyword>
<sequence length="1481" mass="171768">MNTEKNSPAKENNFSKLLLSIKGRISEHRLAIRVAIKSKPLNVITIASILPFFLGFYYFINQNQQVKKILFQKNLPTFSIPTESLNWETFRYFIKTKKDFSIGTHVANATALEIEKIEWSTNSLFLTKSLNKQFLFTKNKVDSFPKTGFLEPNEKYFIASFSNPIQSNEKFLSTDMPNIGSNRFYLNSWIKQPNLPLFQTFYLNLDQVPLKLDNLTSYDMFTRVRSKNKIFRTGKENGNKSVLINNQDRLSITQNLPFHQTFWTKNNSFSNQSIKKINSQNLLVELNGIKNIPVIKKITNNKLSNTSSSNNYFLEKQTSWFLEKALKNYKIYSTSFFSITDDINTIEGTLLDLEQILSQLGFSWDSFYFQKSNTFLNVKMNDSLCCYRRMSGYKYPDMNSKQVNNFLLHNLCFYLPKTLGLLPTTQNSLKIIFPANPSFLKQFSFSNSELPTKFNIKVGTGTIKNWDQNKNLYNDISVFLDLKNGLDWEFEKIESSFKKSNLFIPDFQFPKKNFLETGNEKEGEKKRQKNLRFWLENYLSPLNPLIHSKDSINGMSFTSRNFLFSKDDESRLVPFFTENKWKELYNQNKISQIFLDDYRVNGSSLPVIDASLLNIKYKYPRLNFIINSTVDHLYVPQNFTTKIKSSSSLGFLVENMETKKEFFNDTFTPVHYKKIMSIFHKPQFDSFSFYKNFIFGNEKEKIFSDSWEPLNFRSWLIVSQISLAFLFFNFLKSIMSDYFKELISFIIDFGMATGIFDENIKEQIELATGQRDKGFRIISKSKKKFQNIAGIKTLLPEIAEIVWFLRNSGKKFSLSKNVPRGLLLIGPPGTGKTVLVQALAGEAQVPVLVLSGSSLISPGESGAVKLEFLFQEARQLAPCIVFIDEIDTLALKRQDVMQNPMGGDEVLSALVSFSSSKRNGKVIANASLDLGESTSKDFLKTSQTSFFKKTDQIESITRNSTEVSTSSAFQFVQTEKEIKQKINTQQKYQQEQLSLLVQLLIELDGLQGRKGVVVIGATNIPELLDPAILRPGRFDKILELGLPSHEKRLEIFKLYGEILGYDPNISWEYFSKRTVGFTAADLTSIMNQSCLRAILNDTKHTLLTIEHGIDRITTSEIEKPGKKVEPFFINRIAYYQAGKLVLSTVLEYHPSTLVTYLWPRYQNRRSLQILTNLQKYFFQFARRCEIEDRIIGSYGGKAAEILFLQNSSVNFSSYGLEDLSFAFVLVCFTIEKWYLYSKSTLITQLTQLISNKNSKEFIPEKVDFFRELAYFMELPPHLLYSHETDTPLYPLSQNFFSTAWWQLNISQELEFVERNFSDWYRLYLPNPEETELNIEWSPPDEFYHRNLLNKQVNNSSITWNDLHNVVRDYQVHSFVLDSFNKALCLLDENREYLDKIVFELLKKEVLREPEIDKLAFSFIPFSNTSVVPFTFPVVQEKETKNRKIQTSSFQQTSTIKIVNNSFGEMSRRKIKNWIDFTEFEN</sequence>
<dbReference type="InterPro" id="IPR037219">
    <property type="entry name" value="Peptidase_M41-like"/>
</dbReference>
<dbReference type="InterPro" id="IPR003960">
    <property type="entry name" value="ATPase_AAA_CS"/>
</dbReference>
<dbReference type="PANTHER" id="PTHR23076:SF97">
    <property type="entry name" value="ATP-DEPENDENT ZINC METALLOPROTEASE YME1L1"/>
    <property type="match status" value="1"/>
</dbReference>
<feature type="domain" description="AAA+ ATPase" evidence="2">
    <location>
        <begin position="818"/>
        <end position="1044"/>
    </location>
</feature>
<proteinExistence type="predicted"/>
<dbReference type="GO" id="GO:0016887">
    <property type="term" value="F:ATP hydrolysis activity"/>
    <property type="evidence" value="ECO:0007669"/>
    <property type="project" value="InterPro"/>
</dbReference>
<keyword evidence="3" id="KW-0131">Cell cycle</keyword>
<geneLocation type="chloroplast" evidence="3"/>
<dbReference type="GO" id="GO:0004176">
    <property type="term" value="F:ATP-dependent peptidase activity"/>
    <property type="evidence" value="ECO:0007669"/>
    <property type="project" value="InterPro"/>
</dbReference>